<dbReference type="AlphaFoldDB" id="G8R5F4"/>
<keyword evidence="1" id="KW-1133">Transmembrane helix</keyword>
<dbReference type="OrthoDB" id="1014144at2"/>
<dbReference type="Proteomes" id="UP000005631">
    <property type="component" value="Chromosome"/>
</dbReference>
<dbReference type="Pfam" id="PF18940">
    <property type="entry name" value="DUF5687"/>
    <property type="match status" value="1"/>
</dbReference>
<feature type="transmembrane region" description="Helical" evidence="1">
    <location>
        <begin position="27"/>
        <end position="48"/>
    </location>
</feature>
<feature type="transmembrane region" description="Helical" evidence="1">
    <location>
        <begin position="207"/>
        <end position="231"/>
    </location>
</feature>
<dbReference type="eggNOG" id="ENOG502Z8FC">
    <property type="taxonomic scope" value="Bacteria"/>
</dbReference>
<evidence type="ECO:0000313" key="2">
    <source>
        <dbReference type="EMBL" id="AEV33228.1"/>
    </source>
</evidence>
<evidence type="ECO:0000256" key="1">
    <source>
        <dbReference type="SAM" id="Phobius"/>
    </source>
</evidence>
<feature type="transmembrane region" description="Helical" evidence="1">
    <location>
        <begin position="174"/>
        <end position="195"/>
    </location>
</feature>
<reference evidence="2 3" key="1">
    <citation type="journal article" date="2012" name="Stand. Genomic Sci.">
        <title>Genome sequence of the orange-pigmented seawater bacterium Owenweeksia hongkongensis type strain (UST20020801(T)).</title>
        <authorList>
            <person name="Riedel T."/>
            <person name="Held B."/>
            <person name="Nolan M."/>
            <person name="Lucas S."/>
            <person name="Lapidus A."/>
            <person name="Tice H."/>
            <person name="Del Rio T.G."/>
            <person name="Cheng J.F."/>
            <person name="Han C."/>
            <person name="Tapia R."/>
            <person name="Goodwin L.A."/>
            <person name="Pitluck S."/>
            <person name="Liolios K."/>
            <person name="Mavromatis K."/>
            <person name="Pagani I."/>
            <person name="Ivanova N."/>
            <person name="Mikhailova N."/>
            <person name="Pati A."/>
            <person name="Chen A."/>
            <person name="Palaniappan K."/>
            <person name="Rohde M."/>
            <person name="Tindall B.J."/>
            <person name="Detter J.C."/>
            <person name="Goker M."/>
            <person name="Woyke T."/>
            <person name="Bristow J."/>
            <person name="Eisen J.A."/>
            <person name="Markowitz V."/>
            <person name="Hugenholtz P."/>
            <person name="Klenk H.P."/>
            <person name="Kyrpides N.C."/>
        </authorList>
    </citation>
    <scope>NUCLEOTIDE SEQUENCE</scope>
    <source>
        <strain evidence="3">DSM 17368 / JCM 12287 / NRRL B-23963</strain>
    </source>
</reference>
<feature type="transmembrane region" description="Helical" evidence="1">
    <location>
        <begin position="279"/>
        <end position="297"/>
    </location>
</feature>
<feature type="transmembrane region" description="Helical" evidence="1">
    <location>
        <begin position="384"/>
        <end position="401"/>
    </location>
</feature>
<accession>G8R5F4</accession>
<feature type="transmembrane region" description="Helical" evidence="1">
    <location>
        <begin position="352"/>
        <end position="372"/>
    </location>
</feature>
<proteinExistence type="predicted"/>
<protein>
    <submittedName>
        <fullName evidence="2">Uncharacterized protein</fullName>
    </submittedName>
</protein>
<gene>
    <name evidence="2" type="ordered locus">Oweho_2255</name>
</gene>
<keyword evidence="1" id="KW-0812">Transmembrane</keyword>
<sequence length="490" mass="55718">MYATLFRQQFKKALRAKAFSQGWGVKILIGFLVIYFGLSFLALGFLLPEIIKETNPAASLITPIFGQFVLYYVLVDLAMRFFLQDLNVLTVQHYLLQPIKKSKVINYLLGSSIFNFFNLFPLLFIVPFAFRGAMPELGMAGGITWLVTMCLLVMVNHFLAIYIKRVAAVKQMVFIAFAAIVALVFVANAFGWISLNDWSGIVFGNLGSWWFALVVLAVVFGVYMVNFRFLLANSHIDKWKKQDGNVSTQNFDYLESKGAIGTMMANELKLILRNKRTKSILIITALFGAYGLIFYTQPEQYSGMGWLVFVGIFLTGIFMINYGQFMLGWESAYFDGILTRAYPMESFFRAKFWLLVSSSVITYVISLAYIYFTWDALWINTASFIYNIGVNSFVLLFASTYQKKRIDLTKGSPFNYQGTSAVQFLVAIPLLVLPILIFQAFNIFDKPYYGLATMAGAGLLSLAFSKYWFKEISKNFKEKKYRNAAGFREA</sequence>
<keyword evidence="1" id="KW-0472">Membrane</keyword>
<feature type="transmembrane region" description="Helical" evidence="1">
    <location>
        <begin position="104"/>
        <end position="130"/>
    </location>
</feature>
<dbReference type="InterPro" id="IPR043742">
    <property type="entry name" value="DUF5687"/>
</dbReference>
<evidence type="ECO:0000313" key="3">
    <source>
        <dbReference type="Proteomes" id="UP000005631"/>
    </source>
</evidence>
<feature type="transmembrane region" description="Helical" evidence="1">
    <location>
        <begin position="60"/>
        <end position="83"/>
    </location>
</feature>
<dbReference type="HOGENOM" id="CLU_042400_0_0_10"/>
<feature type="transmembrane region" description="Helical" evidence="1">
    <location>
        <begin position="303"/>
        <end position="322"/>
    </location>
</feature>
<dbReference type="RefSeq" id="WP_014202577.1">
    <property type="nucleotide sequence ID" value="NC_016599.1"/>
</dbReference>
<feature type="transmembrane region" description="Helical" evidence="1">
    <location>
        <begin position="447"/>
        <end position="469"/>
    </location>
</feature>
<feature type="transmembrane region" description="Helical" evidence="1">
    <location>
        <begin position="142"/>
        <end position="162"/>
    </location>
</feature>
<name>G8R5F4_OWEHD</name>
<dbReference type="EMBL" id="CP003156">
    <property type="protein sequence ID" value="AEV33228.1"/>
    <property type="molecule type" value="Genomic_DNA"/>
</dbReference>
<dbReference type="STRING" id="926562.Oweho_2255"/>
<keyword evidence="3" id="KW-1185">Reference proteome</keyword>
<feature type="transmembrane region" description="Helical" evidence="1">
    <location>
        <begin position="422"/>
        <end position="441"/>
    </location>
</feature>
<organism evidence="2 3">
    <name type="scientific">Owenweeksia hongkongensis (strain DSM 17368 / CIP 108786 / JCM 12287 / NRRL B-23963 / UST20020801)</name>
    <dbReference type="NCBI Taxonomy" id="926562"/>
    <lineage>
        <taxon>Bacteria</taxon>
        <taxon>Pseudomonadati</taxon>
        <taxon>Bacteroidota</taxon>
        <taxon>Flavobacteriia</taxon>
        <taxon>Flavobacteriales</taxon>
        <taxon>Owenweeksiaceae</taxon>
        <taxon>Owenweeksia</taxon>
    </lineage>
</organism>
<dbReference type="KEGG" id="oho:Oweho_2255"/>